<accession>A0A0E9P8G7</accession>
<organism evidence="2">
    <name type="scientific">Anguilla anguilla</name>
    <name type="common">European freshwater eel</name>
    <name type="synonym">Muraena anguilla</name>
    <dbReference type="NCBI Taxonomy" id="7936"/>
    <lineage>
        <taxon>Eukaryota</taxon>
        <taxon>Metazoa</taxon>
        <taxon>Chordata</taxon>
        <taxon>Craniata</taxon>
        <taxon>Vertebrata</taxon>
        <taxon>Euteleostomi</taxon>
        <taxon>Actinopterygii</taxon>
        <taxon>Neopterygii</taxon>
        <taxon>Teleostei</taxon>
        <taxon>Anguilliformes</taxon>
        <taxon>Anguillidae</taxon>
        <taxon>Anguilla</taxon>
    </lineage>
</organism>
<proteinExistence type="predicted"/>
<reference evidence="2" key="2">
    <citation type="journal article" date="2015" name="Fish Shellfish Immunol.">
        <title>Early steps in the European eel (Anguilla anguilla)-Vibrio vulnificus interaction in the gills: Role of the RtxA13 toxin.</title>
        <authorList>
            <person name="Callol A."/>
            <person name="Pajuelo D."/>
            <person name="Ebbesson L."/>
            <person name="Teles M."/>
            <person name="MacKenzie S."/>
            <person name="Amaro C."/>
        </authorList>
    </citation>
    <scope>NUCLEOTIDE SEQUENCE</scope>
</reference>
<dbReference type="AlphaFoldDB" id="A0A0E9P8G7"/>
<feature type="region of interest" description="Disordered" evidence="1">
    <location>
        <begin position="1"/>
        <end position="28"/>
    </location>
</feature>
<dbReference type="EMBL" id="GBXM01107788">
    <property type="protein sequence ID" value="JAH00789.1"/>
    <property type="molecule type" value="Transcribed_RNA"/>
</dbReference>
<evidence type="ECO:0000313" key="2">
    <source>
        <dbReference type="EMBL" id="JAH00789.1"/>
    </source>
</evidence>
<name>A0A0E9P8G7_ANGAN</name>
<protein>
    <submittedName>
        <fullName evidence="2">Uncharacterized protein</fullName>
    </submittedName>
</protein>
<feature type="compositionally biased region" description="Basic and acidic residues" evidence="1">
    <location>
        <begin position="17"/>
        <end position="28"/>
    </location>
</feature>
<reference evidence="2" key="1">
    <citation type="submission" date="2014-11" db="EMBL/GenBank/DDBJ databases">
        <authorList>
            <person name="Amaro Gonzalez C."/>
        </authorList>
    </citation>
    <scope>NUCLEOTIDE SEQUENCE</scope>
</reference>
<evidence type="ECO:0000256" key="1">
    <source>
        <dbReference type="SAM" id="MobiDB-lite"/>
    </source>
</evidence>
<sequence>MSIPGAERCSPSAHPRTHTDVPAHTHERTRTHSLLHFYEDVGWGRKLTVMEEKIISDNNRNYRTLLKYSRYYNHFDHTPII</sequence>